<comment type="similarity">
    <text evidence="1 2">Belongs to the small heat shock protein (HSP20) family.</text>
</comment>
<evidence type="ECO:0000259" key="3">
    <source>
        <dbReference type="PROSITE" id="PS01031"/>
    </source>
</evidence>
<dbReference type="InterPro" id="IPR008978">
    <property type="entry name" value="HSP20-like_chaperone"/>
</dbReference>
<evidence type="ECO:0000313" key="4">
    <source>
        <dbReference type="EMBL" id="CAA0818575.1"/>
    </source>
</evidence>
<dbReference type="OrthoDB" id="924839at2759"/>
<keyword evidence="5" id="KW-1185">Reference proteome</keyword>
<evidence type="ECO:0000256" key="1">
    <source>
        <dbReference type="PROSITE-ProRule" id="PRU00285"/>
    </source>
</evidence>
<dbReference type="Pfam" id="PF00011">
    <property type="entry name" value="HSP20"/>
    <property type="match status" value="1"/>
</dbReference>
<evidence type="ECO:0000256" key="2">
    <source>
        <dbReference type="RuleBase" id="RU003616"/>
    </source>
</evidence>
<accession>A0A9N7R8L1</accession>
<dbReference type="Gene3D" id="2.60.40.790">
    <property type="match status" value="1"/>
</dbReference>
<sequence>MDARRPLVRTGALKLDGSDCLRRHISISENWDTTGDNIDQGFAPFNCGDKSTVKTKNTSKSFHLRMPMPGAVKEDVEVRVGGSVLLVDAKEAGFDHPVGRYFIQMPIHLCKLEEIRAIMVEDGVLELVFPKKKKKKSEAGPVIEVPIN</sequence>
<dbReference type="SUPFAM" id="SSF49764">
    <property type="entry name" value="HSP20-like chaperones"/>
    <property type="match status" value="1"/>
</dbReference>
<dbReference type="InterPro" id="IPR002068">
    <property type="entry name" value="A-crystallin/Hsp20_dom"/>
</dbReference>
<dbReference type="PROSITE" id="PS01031">
    <property type="entry name" value="SHSP"/>
    <property type="match status" value="1"/>
</dbReference>
<proteinExistence type="inferred from homology"/>
<dbReference type="AlphaFoldDB" id="A0A9N7R8L1"/>
<protein>
    <recommendedName>
        <fullName evidence="3">SHSP domain-containing protein</fullName>
    </recommendedName>
</protein>
<evidence type="ECO:0000313" key="5">
    <source>
        <dbReference type="Proteomes" id="UP001153555"/>
    </source>
</evidence>
<reference evidence="4" key="1">
    <citation type="submission" date="2019-12" db="EMBL/GenBank/DDBJ databases">
        <authorList>
            <person name="Scholes J."/>
        </authorList>
    </citation>
    <scope>NUCLEOTIDE SEQUENCE</scope>
</reference>
<gene>
    <name evidence="4" type="ORF">SHERM_00345</name>
</gene>
<feature type="domain" description="SHSP" evidence="3">
    <location>
        <begin position="44"/>
        <end position="148"/>
    </location>
</feature>
<organism evidence="4 5">
    <name type="scientific">Striga hermonthica</name>
    <name type="common">Purple witchweed</name>
    <name type="synonym">Buchnera hermonthica</name>
    <dbReference type="NCBI Taxonomy" id="68872"/>
    <lineage>
        <taxon>Eukaryota</taxon>
        <taxon>Viridiplantae</taxon>
        <taxon>Streptophyta</taxon>
        <taxon>Embryophyta</taxon>
        <taxon>Tracheophyta</taxon>
        <taxon>Spermatophyta</taxon>
        <taxon>Magnoliopsida</taxon>
        <taxon>eudicotyledons</taxon>
        <taxon>Gunneridae</taxon>
        <taxon>Pentapetalae</taxon>
        <taxon>asterids</taxon>
        <taxon>lamiids</taxon>
        <taxon>Lamiales</taxon>
        <taxon>Orobanchaceae</taxon>
        <taxon>Buchnereae</taxon>
        <taxon>Striga</taxon>
    </lineage>
</organism>
<dbReference type="Proteomes" id="UP001153555">
    <property type="component" value="Unassembled WGS sequence"/>
</dbReference>
<comment type="caution">
    <text evidence="4">The sequence shown here is derived from an EMBL/GenBank/DDBJ whole genome shotgun (WGS) entry which is preliminary data.</text>
</comment>
<dbReference type="EMBL" id="CACSLK010017224">
    <property type="protein sequence ID" value="CAA0818575.1"/>
    <property type="molecule type" value="Genomic_DNA"/>
</dbReference>
<dbReference type="CDD" id="cd00298">
    <property type="entry name" value="ACD_sHsps_p23-like"/>
    <property type="match status" value="1"/>
</dbReference>
<name>A0A9N7R8L1_STRHE</name>